<feature type="transmembrane region" description="Helical" evidence="9">
    <location>
        <begin position="91"/>
        <end position="114"/>
    </location>
</feature>
<comment type="similarity">
    <text evidence="8">Belongs to the binding-protein-dependent transport system permease family. LivHM subfamily.</text>
</comment>
<evidence type="ECO:0000256" key="4">
    <source>
        <dbReference type="ARBA" id="ARBA00022692"/>
    </source>
</evidence>
<evidence type="ECO:0000313" key="10">
    <source>
        <dbReference type="EMBL" id="RIE06430.1"/>
    </source>
</evidence>
<evidence type="ECO:0000256" key="5">
    <source>
        <dbReference type="ARBA" id="ARBA00022970"/>
    </source>
</evidence>
<dbReference type="CDD" id="cd06582">
    <property type="entry name" value="TM_PBP1_LivH_like"/>
    <property type="match status" value="1"/>
</dbReference>
<gene>
    <name evidence="10" type="ORF">SMC7_02150</name>
</gene>
<dbReference type="EMBL" id="QXIS01000012">
    <property type="protein sequence ID" value="RIE06430.1"/>
    <property type="molecule type" value="Genomic_DNA"/>
</dbReference>
<evidence type="ECO:0000256" key="9">
    <source>
        <dbReference type="SAM" id="Phobius"/>
    </source>
</evidence>
<keyword evidence="3" id="KW-1003">Cell membrane</keyword>
<feature type="transmembrane region" description="Helical" evidence="9">
    <location>
        <begin position="142"/>
        <end position="160"/>
    </location>
</feature>
<dbReference type="PANTHER" id="PTHR11795:SF445">
    <property type="entry name" value="AMINO ACID ABC TRANSPORTER PERMEASE PROTEIN"/>
    <property type="match status" value="1"/>
</dbReference>
<keyword evidence="2" id="KW-0813">Transport</keyword>
<feature type="transmembrane region" description="Helical" evidence="9">
    <location>
        <begin position="265"/>
        <end position="282"/>
    </location>
</feature>
<keyword evidence="5" id="KW-0029">Amino-acid transport</keyword>
<evidence type="ECO:0000256" key="1">
    <source>
        <dbReference type="ARBA" id="ARBA00004651"/>
    </source>
</evidence>
<dbReference type="GO" id="GO:0022857">
    <property type="term" value="F:transmembrane transporter activity"/>
    <property type="evidence" value="ECO:0007669"/>
    <property type="project" value="InterPro"/>
</dbReference>
<dbReference type="InterPro" id="IPR052157">
    <property type="entry name" value="BCAA_transport_permease"/>
</dbReference>
<dbReference type="AlphaFoldDB" id="A0A398CW71"/>
<dbReference type="GO" id="GO:0005886">
    <property type="term" value="C:plasma membrane"/>
    <property type="evidence" value="ECO:0007669"/>
    <property type="project" value="UniProtKB-SubCell"/>
</dbReference>
<keyword evidence="7 9" id="KW-0472">Membrane</keyword>
<feature type="transmembrane region" description="Helical" evidence="9">
    <location>
        <begin position="228"/>
        <end position="253"/>
    </location>
</feature>
<name>A0A398CW71_9BACT</name>
<dbReference type="Proteomes" id="UP000266328">
    <property type="component" value="Unassembled WGS sequence"/>
</dbReference>
<evidence type="ECO:0000256" key="7">
    <source>
        <dbReference type="ARBA" id="ARBA00023136"/>
    </source>
</evidence>
<dbReference type="Pfam" id="PF02653">
    <property type="entry name" value="BPD_transp_2"/>
    <property type="match status" value="1"/>
</dbReference>
<evidence type="ECO:0000256" key="3">
    <source>
        <dbReference type="ARBA" id="ARBA00022475"/>
    </source>
</evidence>
<comment type="subcellular location">
    <subcellularLocation>
        <location evidence="1">Cell membrane</location>
        <topology evidence="1">Multi-pass membrane protein</topology>
    </subcellularLocation>
</comment>
<reference evidence="10 11" key="1">
    <citation type="submission" date="2018-09" db="EMBL/GenBank/DDBJ databases">
        <title>Discovery and Ecogenomic Context for Candidatus Cryosericales, a Global Caldiserica Order Active in Thawing Permafrost.</title>
        <authorList>
            <person name="Martinez M.A."/>
            <person name="Woodcroft B.J."/>
            <person name="Ignacio Espinoza J.C."/>
            <person name="Zayed A."/>
            <person name="Singleton C.M."/>
            <person name="Boyd J."/>
            <person name="Li Y.-F."/>
            <person name="Purvine S."/>
            <person name="Maughan H."/>
            <person name="Hodgkins S.B."/>
            <person name="Anderson D."/>
            <person name="Sederholm M."/>
            <person name="Temperton B."/>
            <person name="Saleska S.R."/>
            <person name="Tyson G.W."/>
            <person name="Rich V.I."/>
        </authorList>
    </citation>
    <scope>NUCLEOTIDE SEQUENCE [LARGE SCALE GENOMIC DNA]</scope>
    <source>
        <strain evidence="10 11">SMC7</strain>
    </source>
</reference>
<evidence type="ECO:0000256" key="8">
    <source>
        <dbReference type="ARBA" id="ARBA00037998"/>
    </source>
</evidence>
<organism evidence="10 11">
    <name type="scientific">Candidatus Cryosericum terrychapinii</name>
    <dbReference type="NCBI Taxonomy" id="2290919"/>
    <lineage>
        <taxon>Bacteria</taxon>
        <taxon>Pseudomonadati</taxon>
        <taxon>Caldisericota/Cryosericota group</taxon>
        <taxon>Candidatus Cryosericota</taxon>
        <taxon>Candidatus Cryosericia</taxon>
        <taxon>Candidatus Cryosericales</taxon>
        <taxon>Candidatus Cryosericaceae</taxon>
        <taxon>Candidatus Cryosericum</taxon>
    </lineage>
</organism>
<dbReference type="PANTHER" id="PTHR11795">
    <property type="entry name" value="BRANCHED-CHAIN AMINO ACID TRANSPORT SYSTEM PERMEASE PROTEIN LIVH"/>
    <property type="match status" value="1"/>
</dbReference>
<keyword evidence="11" id="KW-1185">Reference proteome</keyword>
<dbReference type="InterPro" id="IPR001851">
    <property type="entry name" value="ABC_transp_permease"/>
</dbReference>
<evidence type="ECO:0000256" key="6">
    <source>
        <dbReference type="ARBA" id="ARBA00022989"/>
    </source>
</evidence>
<accession>A0A398CW71</accession>
<feature type="transmembrane region" description="Helical" evidence="9">
    <location>
        <begin position="7"/>
        <end position="29"/>
    </location>
</feature>
<keyword evidence="4 9" id="KW-0812">Transmembrane</keyword>
<feature type="transmembrane region" description="Helical" evidence="9">
    <location>
        <begin position="188"/>
        <end position="208"/>
    </location>
</feature>
<comment type="caution">
    <text evidence="10">The sequence shown here is derived from an EMBL/GenBank/DDBJ whole genome shotgun (WGS) entry which is preliminary data.</text>
</comment>
<protein>
    <submittedName>
        <fullName evidence="10">Branched-chain amino acid ABC transporter permease</fullName>
    </submittedName>
</protein>
<dbReference type="GO" id="GO:0006865">
    <property type="term" value="P:amino acid transport"/>
    <property type="evidence" value="ECO:0007669"/>
    <property type="project" value="UniProtKB-KW"/>
</dbReference>
<evidence type="ECO:0000313" key="11">
    <source>
        <dbReference type="Proteomes" id="UP000266328"/>
    </source>
</evidence>
<dbReference type="RefSeq" id="WP_119088738.1">
    <property type="nucleotide sequence ID" value="NZ_QXIS01000012.1"/>
</dbReference>
<proteinExistence type="inferred from homology"/>
<dbReference type="OrthoDB" id="9807115at2"/>
<feature type="transmembrane region" description="Helical" evidence="9">
    <location>
        <begin position="49"/>
        <end position="79"/>
    </location>
</feature>
<evidence type="ECO:0000256" key="2">
    <source>
        <dbReference type="ARBA" id="ARBA00022448"/>
    </source>
</evidence>
<keyword evidence="6 9" id="KW-1133">Transmembrane helix</keyword>
<sequence length="290" mass="31164">MNILANLALRGLATGAVYALVGMGIVVILQTTNVMNFAQGDTGMFVTYLAFFMITTAKVPYSLVLVLTVVAGALIGLIVERFMMRSVRSRSHLSLIMLTLGLSLVFQGLAAFLFNTEPRLFPPLVAGDSIKLGPVVLSRQDIVVLLATIIVFGVLYLFLYRTKQGAAARSISQDEYAARVLGIPTPSIYMLVWAIGSALAGLAALLIVPRFSLEPSFMGLIQVKAFSAIVLGGMDSVFGAAVGGLIIGVVENLVAYQFPAIKDSFMLIVVVIVLLVMPQGLFGKRQQRRF</sequence>